<proteinExistence type="predicted"/>
<gene>
    <name evidence="2" type="ORF">DPX16_0248</name>
</gene>
<keyword evidence="3" id="KW-1185">Reference proteome</keyword>
<feature type="region of interest" description="Disordered" evidence="1">
    <location>
        <begin position="402"/>
        <end position="423"/>
    </location>
</feature>
<protein>
    <submittedName>
        <fullName evidence="2">Uncharacterized protein</fullName>
    </submittedName>
</protein>
<feature type="compositionally biased region" description="Pro residues" evidence="1">
    <location>
        <begin position="407"/>
        <end position="423"/>
    </location>
</feature>
<feature type="compositionally biased region" description="Basic residues" evidence="1">
    <location>
        <begin position="261"/>
        <end position="271"/>
    </location>
</feature>
<dbReference type="AlphaFoldDB" id="A0A3N0YJJ6"/>
<feature type="region of interest" description="Disordered" evidence="1">
    <location>
        <begin position="313"/>
        <end position="372"/>
    </location>
</feature>
<reference evidence="2 3" key="1">
    <citation type="submission" date="2018-10" db="EMBL/GenBank/DDBJ databases">
        <title>Genome assembly for a Yunnan-Guizhou Plateau 3E fish, Anabarilius grahami (Regan), and its evolutionary and genetic applications.</title>
        <authorList>
            <person name="Jiang W."/>
        </authorList>
    </citation>
    <scope>NUCLEOTIDE SEQUENCE [LARGE SCALE GENOMIC DNA]</scope>
    <source>
        <strain evidence="2">AG-KIZ</strain>
        <tissue evidence="2">Muscle</tissue>
    </source>
</reference>
<organism evidence="2 3">
    <name type="scientific">Anabarilius grahami</name>
    <name type="common">Kanglang fish</name>
    <name type="synonym">Barilius grahami</name>
    <dbReference type="NCBI Taxonomy" id="495550"/>
    <lineage>
        <taxon>Eukaryota</taxon>
        <taxon>Metazoa</taxon>
        <taxon>Chordata</taxon>
        <taxon>Craniata</taxon>
        <taxon>Vertebrata</taxon>
        <taxon>Euteleostomi</taxon>
        <taxon>Actinopterygii</taxon>
        <taxon>Neopterygii</taxon>
        <taxon>Teleostei</taxon>
        <taxon>Ostariophysi</taxon>
        <taxon>Cypriniformes</taxon>
        <taxon>Xenocyprididae</taxon>
        <taxon>Xenocypridinae</taxon>
        <taxon>Xenocypridinae incertae sedis</taxon>
        <taxon>Anabarilius</taxon>
    </lineage>
</organism>
<evidence type="ECO:0000313" key="3">
    <source>
        <dbReference type="Proteomes" id="UP000281406"/>
    </source>
</evidence>
<feature type="region of interest" description="Disordered" evidence="1">
    <location>
        <begin position="253"/>
        <end position="289"/>
    </location>
</feature>
<dbReference type="Proteomes" id="UP000281406">
    <property type="component" value="Unassembled WGS sequence"/>
</dbReference>
<evidence type="ECO:0000256" key="1">
    <source>
        <dbReference type="SAM" id="MobiDB-lite"/>
    </source>
</evidence>
<dbReference type="EMBL" id="RJVU01038092">
    <property type="protein sequence ID" value="ROL46425.1"/>
    <property type="molecule type" value="Genomic_DNA"/>
</dbReference>
<comment type="caution">
    <text evidence="2">The sequence shown here is derived from an EMBL/GenBank/DDBJ whole genome shotgun (WGS) entry which is preliminary data.</text>
</comment>
<evidence type="ECO:0000313" key="2">
    <source>
        <dbReference type="EMBL" id="ROL46425.1"/>
    </source>
</evidence>
<sequence>MLPTTWGLSELDPLFLGLHFPSSSCFHTCTHFPRHLPIITDHLHLDSIISTPFILHSLPSLFVRSLFVLSACLVYSAFCLLKVLPVCGNPYLPHLYTSSRNRRTDPSLTGFPQEGMDTFLCSLAPASPMPPTSLTAGDRLIGLLQVGRSLERYVEEFVELAFLTNWPDASLIALFLDGLDDDTIRLDEPDYHFSLSETINLILCLNGSKFLVEEVQDKCLSPVRPETRLAEPVGQSPSSSAYPSSELLICSTLDPHSSAGSRKRRRRKKAAPARESTPALSEPVAPALSEPATPVPVGILVFFEGMDWTSLPVSPASAAEPASPASAAEPASPASAAEPASPASAAEPASPEPSPASQEPAPAHRPTPSYGPSRTPLNFAKCFFGGGQVPVGGVHVGATHVGGLRTPPWPAKAPDPPWPAHVS</sequence>
<name>A0A3N0YJJ6_ANAGA</name>
<feature type="compositionally biased region" description="Low complexity" evidence="1">
    <location>
        <begin position="314"/>
        <end position="361"/>
    </location>
</feature>
<accession>A0A3N0YJJ6</accession>